<keyword evidence="8" id="KW-0472">Membrane</keyword>
<evidence type="ECO:0000256" key="1">
    <source>
        <dbReference type="ARBA" id="ARBA00022448"/>
    </source>
</evidence>
<keyword evidence="11" id="KW-1185">Reference proteome</keyword>
<gene>
    <name evidence="10" type="ORF">HQN79_11530</name>
</gene>
<evidence type="ECO:0000256" key="3">
    <source>
        <dbReference type="ARBA" id="ARBA00022496"/>
    </source>
</evidence>
<dbReference type="InterPro" id="IPR003593">
    <property type="entry name" value="AAA+_ATPase"/>
</dbReference>
<keyword evidence="1" id="KW-0813">Transport</keyword>
<keyword evidence="6" id="KW-0408">Iron</keyword>
<dbReference type="Gene3D" id="3.40.50.300">
    <property type="entry name" value="P-loop containing nucleotide triphosphate hydrolases"/>
    <property type="match status" value="1"/>
</dbReference>
<dbReference type="SUPFAM" id="SSF52540">
    <property type="entry name" value="P-loop containing nucleoside triphosphate hydrolases"/>
    <property type="match status" value="1"/>
</dbReference>
<dbReference type="InterPro" id="IPR027417">
    <property type="entry name" value="P-loop_NTPase"/>
</dbReference>
<dbReference type="KEGG" id="txa:HQN79_11530"/>
<dbReference type="SUPFAM" id="SSF50331">
    <property type="entry name" value="MOP-like"/>
    <property type="match status" value="1"/>
</dbReference>
<sequence>MPELNLHQVQASHQAHTVVNRIDLRLREGEIGCLLGPSGCGKTTLLRTIAGLHAPSGGEIRIGETLMASDRVNVPTEKRKIGMVFQDYALFPHMTVYDNIAFGLDKFPAALKRERIQQLLELIGLPQVGDRYPHQLSGGQQQRIALARALAPRPTMLLMDEPFSGLDVELRESLAREVRGILKSEGISALMVTHNQNEAFAMADSVGVLKDGRLLQWDTPYNLYHQPLHPFIADFIGQGSLISGRVCDCRAVHTELGLLKTHLPFGTESGEEVSVLVRPDDIIHDDSSDWKLEVVNRAFRGSHFLFTLKLPSGEKVMCMSQSHHDHPVGSKIGIKLEMDHAVVFPKALSGE</sequence>
<evidence type="ECO:0000256" key="2">
    <source>
        <dbReference type="ARBA" id="ARBA00022475"/>
    </source>
</evidence>
<reference evidence="10 11" key="1">
    <citation type="submission" date="2020-05" db="EMBL/GenBank/DDBJ databases">
        <title>Thiomicrorhabdus sediminis sp.nov. and Thiomicrorhabdus xiamenensis sp.nov., novel sulfur-oxidizing bacteria isolated from coastal sediment.</title>
        <authorList>
            <person name="Liu X."/>
        </authorList>
    </citation>
    <scope>NUCLEOTIDE SEQUENCE [LARGE SCALE GENOMIC DNA]</scope>
    <source>
        <strain evidence="10 11">G2</strain>
    </source>
</reference>
<dbReference type="FunFam" id="3.40.50.300:FF:000425">
    <property type="entry name" value="Probable ABC transporter, ATP-binding subunit"/>
    <property type="match status" value="1"/>
</dbReference>
<dbReference type="InterPro" id="IPR013611">
    <property type="entry name" value="Transp-assoc_OB_typ2"/>
</dbReference>
<organism evidence="10 11">
    <name type="scientific">Thiomicrorhabdus xiamenensis</name>
    <dbReference type="NCBI Taxonomy" id="2739063"/>
    <lineage>
        <taxon>Bacteria</taxon>
        <taxon>Pseudomonadati</taxon>
        <taxon>Pseudomonadota</taxon>
        <taxon>Gammaproteobacteria</taxon>
        <taxon>Thiotrichales</taxon>
        <taxon>Piscirickettsiaceae</taxon>
        <taxon>Thiomicrorhabdus</taxon>
    </lineage>
</organism>
<dbReference type="RefSeq" id="WP_173286699.1">
    <property type="nucleotide sequence ID" value="NZ_CP054020.1"/>
</dbReference>
<dbReference type="PROSITE" id="PS50893">
    <property type="entry name" value="ABC_TRANSPORTER_2"/>
    <property type="match status" value="1"/>
</dbReference>
<keyword evidence="5 10" id="KW-0067">ATP-binding</keyword>
<dbReference type="GO" id="GO:0015697">
    <property type="term" value="P:quaternary ammonium group transport"/>
    <property type="evidence" value="ECO:0007669"/>
    <property type="project" value="UniProtKB-ARBA"/>
</dbReference>
<dbReference type="GO" id="GO:0015408">
    <property type="term" value="F:ABC-type ferric iron transporter activity"/>
    <property type="evidence" value="ECO:0007669"/>
    <property type="project" value="InterPro"/>
</dbReference>
<evidence type="ECO:0000313" key="11">
    <source>
        <dbReference type="Proteomes" id="UP000504724"/>
    </source>
</evidence>
<keyword evidence="7" id="KW-0406">Ion transport</keyword>
<accession>A0A7D4SIW6</accession>
<evidence type="ECO:0000256" key="7">
    <source>
        <dbReference type="ARBA" id="ARBA00023065"/>
    </source>
</evidence>
<dbReference type="Proteomes" id="UP000504724">
    <property type="component" value="Chromosome"/>
</dbReference>
<keyword evidence="4" id="KW-0547">Nucleotide-binding</keyword>
<dbReference type="InterPro" id="IPR008995">
    <property type="entry name" value="Mo/tungstate-bd_C_term_dom"/>
</dbReference>
<evidence type="ECO:0000256" key="6">
    <source>
        <dbReference type="ARBA" id="ARBA00023004"/>
    </source>
</evidence>
<dbReference type="PANTHER" id="PTHR42781">
    <property type="entry name" value="SPERMIDINE/PUTRESCINE IMPORT ATP-BINDING PROTEIN POTA"/>
    <property type="match status" value="1"/>
</dbReference>
<proteinExistence type="predicted"/>
<keyword evidence="2" id="KW-1003">Cell membrane</keyword>
<dbReference type="GO" id="GO:0043190">
    <property type="term" value="C:ATP-binding cassette (ABC) transporter complex"/>
    <property type="evidence" value="ECO:0007669"/>
    <property type="project" value="InterPro"/>
</dbReference>
<dbReference type="EMBL" id="CP054020">
    <property type="protein sequence ID" value="QKI90160.1"/>
    <property type="molecule type" value="Genomic_DNA"/>
</dbReference>
<dbReference type="CDD" id="cd03259">
    <property type="entry name" value="ABC_Carb_Solutes_like"/>
    <property type="match status" value="1"/>
</dbReference>
<dbReference type="InterPro" id="IPR017871">
    <property type="entry name" value="ABC_transporter-like_CS"/>
</dbReference>
<dbReference type="SMART" id="SM00382">
    <property type="entry name" value="AAA"/>
    <property type="match status" value="1"/>
</dbReference>
<dbReference type="Pfam" id="PF08402">
    <property type="entry name" value="TOBE_2"/>
    <property type="match status" value="1"/>
</dbReference>
<keyword evidence="3" id="KW-0410">Iron transport</keyword>
<protein>
    <submittedName>
        <fullName evidence="10">ABC transporter ATP-binding protein</fullName>
    </submittedName>
</protein>
<feature type="domain" description="ABC transporter" evidence="9">
    <location>
        <begin position="4"/>
        <end position="236"/>
    </location>
</feature>
<name>A0A7D4SIW6_9GAMM</name>
<dbReference type="AlphaFoldDB" id="A0A7D4SIW6"/>
<evidence type="ECO:0000256" key="8">
    <source>
        <dbReference type="ARBA" id="ARBA00023136"/>
    </source>
</evidence>
<dbReference type="GO" id="GO:0016887">
    <property type="term" value="F:ATP hydrolysis activity"/>
    <property type="evidence" value="ECO:0007669"/>
    <property type="project" value="InterPro"/>
</dbReference>
<dbReference type="PROSITE" id="PS00211">
    <property type="entry name" value="ABC_TRANSPORTER_1"/>
    <property type="match status" value="1"/>
</dbReference>
<dbReference type="InterPro" id="IPR050093">
    <property type="entry name" value="ABC_SmlMolc_Importer"/>
</dbReference>
<evidence type="ECO:0000256" key="4">
    <source>
        <dbReference type="ARBA" id="ARBA00022741"/>
    </source>
</evidence>
<evidence type="ECO:0000256" key="5">
    <source>
        <dbReference type="ARBA" id="ARBA00022840"/>
    </source>
</evidence>
<dbReference type="InterPro" id="IPR003439">
    <property type="entry name" value="ABC_transporter-like_ATP-bd"/>
</dbReference>
<dbReference type="PANTHER" id="PTHR42781:SF4">
    <property type="entry name" value="SPERMIDINE_PUTRESCINE IMPORT ATP-BINDING PROTEIN POTA"/>
    <property type="match status" value="1"/>
</dbReference>
<evidence type="ECO:0000259" key="9">
    <source>
        <dbReference type="PROSITE" id="PS50893"/>
    </source>
</evidence>
<dbReference type="Pfam" id="PF00005">
    <property type="entry name" value="ABC_tran"/>
    <property type="match status" value="1"/>
</dbReference>
<dbReference type="GO" id="GO:0005524">
    <property type="term" value="F:ATP binding"/>
    <property type="evidence" value="ECO:0007669"/>
    <property type="project" value="UniProtKB-KW"/>
</dbReference>
<dbReference type="InterPro" id="IPR015853">
    <property type="entry name" value="ABC_transpr_FbpC"/>
</dbReference>
<evidence type="ECO:0000313" key="10">
    <source>
        <dbReference type="EMBL" id="QKI90160.1"/>
    </source>
</evidence>